<evidence type="ECO:0000313" key="1">
    <source>
        <dbReference type="EMBL" id="CAB3802749.1"/>
    </source>
</evidence>
<dbReference type="EMBL" id="CADIKK010000033">
    <property type="protein sequence ID" value="CAB3802749.1"/>
    <property type="molecule type" value="Genomic_DNA"/>
</dbReference>
<dbReference type="RefSeq" id="WP_175152689.1">
    <property type="nucleotide sequence ID" value="NZ_CADIKK010000033.1"/>
</dbReference>
<gene>
    <name evidence="1" type="ORF">LMG28614_05688</name>
</gene>
<proteinExistence type="predicted"/>
<keyword evidence="2" id="KW-1185">Reference proteome</keyword>
<name>A0A6S7C799_9BURK</name>
<evidence type="ECO:0000313" key="2">
    <source>
        <dbReference type="Proteomes" id="UP000494365"/>
    </source>
</evidence>
<organism evidence="1 2">
    <name type="scientific">Paraburkholderia ultramafica</name>
    <dbReference type="NCBI Taxonomy" id="1544867"/>
    <lineage>
        <taxon>Bacteria</taxon>
        <taxon>Pseudomonadati</taxon>
        <taxon>Pseudomonadota</taxon>
        <taxon>Betaproteobacteria</taxon>
        <taxon>Burkholderiales</taxon>
        <taxon>Burkholderiaceae</taxon>
        <taxon>Paraburkholderia</taxon>
    </lineage>
</organism>
<accession>A0A6S7C799</accession>
<protein>
    <submittedName>
        <fullName evidence="1">Uncharacterized protein</fullName>
    </submittedName>
</protein>
<dbReference type="AlphaFoldDB" id="A0A6S7C799"/>
<reference evidence="1 2" key="1">
    <citation type="submission" date="2020-04" db="EMBL/GenBank/DDBJ databases">
        <authorList>
            <person name="De Canck E."/>
        </authorList>
    </citation>
    <scope>NUCLEOTIDE SEQUENCE [LARGE SCALE GENOMIC DNA]</scope>
    <source>
        <strain evidence="1 2">LMG 28614</strain>
    </source>
</reference>
<dbReference type="Proteomes" id="UP000494365">
    <property type="component" value="Unassembled WGS sequence"/>
</dbReference>
<sequence>MKSKLIPGESLAAIDPQVVAYIERVGDDNEFPFTDKFLAIKNEVGRVYRVLIADGVGEAIEADQFLVGLGCVEEPTNRYNSLFQAPQSGV</sequence>